<feature type="compositionally biased region" description="Polar residues" evidence="1">
    <location>
        <begin position="24"/>
        <end position="52"/>
    </location>
</feature>
<sequence length="252" mass="27020">MGIDQLGFQSVQPGYLLTLKMGNTDPTTQKQEKNTMSSLSPSAITARWSSDTTNQSVTTPMIALDLSGTTHLSAGHNVALSQLLLRHGNFSLLNWLPRWSPQPQQELPKNPEEPNNAQDYGSVHGGPVMVQARQGRGCLYRLVEPRARHVGRHHRATHGCFIACVGRALHPTVRIMARPRGTTGPGGGPADGAPAKGCRNRSDEGLVVGMVKWQHRGVGNPEKEHAEPLGSLDLNDAGDPAVDFIPTGGGDL</sequence>
<reference evidence="2 3" key="1">
    <citation type="journal article" date="2015" name="Proc. Natl. Acad. Sci. U.S.A.">
        <title>The resurrection genome of Boea hygrometrica: A blueprint for survival of dehydration.</title>
        <authorList>
            <person name="Xiao L."/>
            <person name="Yang G."/>
            <person name="Zhang L."/>
            <person name="Yang X."/>
            <person name="Zhao S."/>
            <person name="Ji Z."/>
            <person name="Zhou Q."/>
            <person name="Hu M."/>
            <person name="Wang Y."/>
            <person name="Chen M."/>
            <person name="Xu Y."/>
            <person name="Jin H."/>
            <person name="Xiao X."/>
            <person name="Hu G."/>
            <person name="Bao F."/>
            <person name="Hu Y."/>
            <person name="Wan P."/>
            <person name="Li L."/>
            <person name="Deng X."/>
            <person name="Kuang T."/>
            <person name="Xiang C."/>
            <person name="Zhu J.K."/>
            <person name="Oliver M.J."/>
            <person name="He Y."/>
        </authorList>
    </citation>
    <scope>NUCLEOTIDE SEQUENCE [LARGE SCALE GENOMIC DNA]</scope>
    <source>
        <strain evidence="3">cv. XS01</strain>
    </source>
</reference>
<evidence type="ECO:0000313" key="3">
    <source>
        <dbReference type="Proteomes" id="UP000250235"/>
    </source>
</evidence>
<organism evidence="2 3">
    <name type="scientific">Dorcoceras hygrometricum</name>
    <dbReference type="NCBI Taxonomy" id="472368"/>
    <lineage>
        <taxon>Eukaryota</taxon>
        <taxon>Viridiplantae</taxon>
        <taxon>Streptophyta</taxon>
        <taxon>Embryophyta</taxon>
        <taxon>Tracheophyta</taxon>
        <taxon>Spermatophyta</taxon>
        <taxon>Magnoliopsida</taxon>
        <taxon>eudicotyledons</taxon>
        <taxon>Gunneridae</taxon>
        <taxon>Pentapetalae</taxon>
        <taxon>asterids</taxon>
        <taxon>lamiids</taxon>
        <taxon>Lamiales</taxon>
        <taxon>Gesneriaceae</taxon>
        <taxon>Didymocarpoideae</taxon>
        <taxon>Trichosporeae</taxon>
        <taxon>Loxocarpinae</taxon>
        <taxon>Dorcoceras</taxon>
    </lineage>
</organism>
<dbReference type="EMBL" id="KQ998989">
    <property type="protein sequence ID" value="KZV42588.1"/>
    <property type="molecule type" value="Genomic_DNA"/>
</dbReference>
<protein>
    <submittedName>
        <fullName evidence="2">Mitochondrial propionyl-CoA carboxylase, beta subunit</fullName>
    </submittedName>
</protein>
<accession>A0A2Z7CE10</accession>
<name>A0A2Z7CE10_9LAMI</name>
<feature type="region of interest" description="Disordered" evidence="1">
    <location>
        <begin position="218"/>
        <end position="252"/>
    </location>
</feature>
<evidence type="ECO:0000313" key="2">
    <source>
        <dbReference type="EMBL" id="KZV42588.1"/>
    </source>
</evidence>
<gene>
    <name evidence="2" type="ORF">F511_29651</name>
</gene>
<proteinExistence type="predicted"/>
<keyword evidence="3" id="KW-1185">Reference proteome</keyword>
<dbReference type="Proteomes" id="UP000250235">
    <property type="component" value="Unassembled WGS sequence"/>
</dbReference>
<feature type="region of interest" description="Disordered" evidence="1">
    <location>
        <begin position="22"/>
        <end position="52"/>
    </location>
</feature>
<dbReference type="AlphaFoldDB" id="A0A2Z7CE10"/>
<evidence type="ECO:0000256" key="1">
    <source>
        <dbReference type="SAM" id="MobiDB-lite"/>
    </source>
</evidence>